<evidence type="ECO:0000313" key="4">
    <source>
        <dbReference type="Proteomes" id="UP000631312"/>
    </source>
</evidence>
<proteinExistence type="predicted"/>
<evidence type="ECO:0000313" key="1">
    <source>
        <dbReference type="EMBL" id="GIE42933.1"/>
    </source>
</evidence>
<name>A0A7W7HME5_9ACTN</name>
<dbReference type="AlphaFoldDB" id="A0A7W7HME5"/>
<evidence type="ECO:0000313" key="2">
    <source>
        <dbReference type="EMBL" id="MBB4753207.1"/>
    </source>
</evidence>
<dbReference type="EMBL" id="BOMP01000099">
    <property type="protein sequence ID" value="GIE42933.1"/>
    <property type="molecule type" value="Genomic_DNA"/>
</dbReference>
<reference evidence="2 3" key="1">
    <citation type="submission" date="2020-08" db="EMBL/GenBank/DDBJ databases">
        <title>Sequencing the genomes of 1000 actinobacteria strains.</title>
        <authorList>
            <person name="Klenk H.-P."/>
        </authorList>
    </citation>
    <scope>NUCLEOTIDE SEQUENCE [LARGE SCALE GENOMIC DNA]</scope>
    <source>
        <strain evidence="2 3">DSM 43150</strain>
    </source>
</reference>
<evidence type="ECO:0000313" key="3">
    <source>
        <dbReference type="Proteomes" id="UP000590511"/>
    </source>
</evidence>
<reference evidence="1 4" key="2">
    <citation type="submission" date="2021-01" db="EMBL/GenBank/DDBJ databases">
        <title>Whole genome shotgun sequence of Actinoplanes lobatus NBRC 12513.</title>
        <authorList>
            <person name="Komaki H."/>
            <person name="Tamura T."/>
        </authorList>
    </citation>
    <scope>NUCLEOTIDE SEQUENCE [LARGE SCALE GENOMIC DNA]</scope>
    <source>
        <strain evidence="1 4">NBRC 12513</strain>
    </source>
</reference>
<accession>A0A7W7HME5</accession>
<comment type="caution">
    <text evidence="2">The sequence shown here is derived from an EMBL/GenBank/DDBJ whole genome shotgun (WGS) entry which is preliminary data.</text>
</comment>
<protein>
    <submittedName>
        <fullName evidence="2">Uncharacterized protein</fullName>
    </submittedName>
</protein>
<gene>
    <name evidence="1" type="ORF">Alo02nite_58310</name>
    <name evidence="2" type="ORF">BJ964_007368</name>
</gene>
<organism evidence="2 3">
    <name type="scientific">Actinoplanes lobatus</name>
    <dbReference type="NCBI Taxonomy" id="113568"/>
    <lineage>
        <taxon>Bacteria</taxon>
        <taxon>Bacillati</taxon>
        <taxon>Actinomycetota</taxon>
        <taxon>Actinomycetes</taxon>
        <taxon>Micromonosporales</taxon>
        <taxon>Micromonosporaceae</taxon>
        <taxon>Actinoplanes</taxon>
    </lineage>
</organism>
<keyword evidence="4" id="KW-1185">Reference proteome</keyword>
<dbReference type="Proteomes" id="UP000631312">
    <property type="component" value="Unassembled WGS sequence"/>
</dbReference>
<dbReference type="RefSeq" id="WP_188124934.1">
    <property type="nucleotide sequence ID" value="NZ_BOMP01000099.1"/>
</dbReference>
<dbReference type="EMBL" id="JACHNC010000001">
    <property type="protein sequence ID" value="MBB4753207.1"/>
    <property type="molecule type" value="Genomic_DNA"/>
</dbReference>
<dbReference type="Proteomes" id="UP000590511">
    <property type="component" value="Unassembled WGS sequence"/>
</dbReference>
<sequence>MTVPIDLARELLPRLGLLVNHAEATRLNDAIEQLLREHDNGVDVDTRLVELFSSVPEIQRYVANTLTDPHIPQKTPYEPLAGDRAGSSLQRYECPYGPHTTWFRTSLSQEIPLCAEHQIPLRLVPGR</sequence>